<keyword evidence="1" id="KW-0472">Membrane</keyword>
<proteinExistence type="predicted"/>
<name>A0ABR7EZQ2_9FIRM</name>
<keyword evidence="3" id="KW-1185">Reference proteome</keyword>
<evidence type="ECO:0000313" key="2">
    <source>
        <dbReference type="EMBL" id="MBC5666838.1"/>
    </source>
</evidence>
<evidence type="ECO:0000256" key="1">
    <source>
        <dbReference type="SAM" id="Phobius"/>
    </source>
</evidence>
<protein>
    <submittedName>
        <fullName evidence="2">Uncharacterized protein</fullName>
    </submittedName>
</protein>
<gene>
    <name evidence="2" type="ORF">H8S00_02365</name>
</gene>
<dbReference type="RefSeq" id="WP_118590261.1">
    <property type="nucleotide sequence ID" value="NZ_JACOOZ010000001.1"/>
</dbReference>
<accession>A0ABR7EZQ2</accession>
<feature type="transmembrane region" description="Helical" evidence="1">
    <location>
        <begin position="153"/>
        <end position="173"/>
    </location>
</feature>
<dbReference type="EMBL" id="JACOOZ010000001">
    <property type="protein sequence ID" value="MBC5666838.1"/>
    <property type="molecule type" value="Genomic_DNA"/>
</dbReference>
<feature type="transmembrane region" description="Helical" evidence="1">
    <location>
        <begin position="70"/>
        <end position="92"/>
    </location>
</feature>
<reference evidence="2 3" key="1">
    <citation type="submission" date="2020-08" db="EMBL/GenBank/DDBJ databases">
        <title>Genome public.</title>
        <authorList>
            <person name="Liu C."/>
            <person name="Sun Q."/>
        </authorList>
    </citation>
    <scope>NUCLEOTIDE SEQUENCE [LARGE SCALE GENOMIC DNA]</scope>
    <source>
        <strain evidence="2 3">BX4</strain>
    </source>
</reference>
<keyword evidence="1" id="KW-1133">Transmembrane helix</keyword>
<feature type="transmembrane region" description="Helical" evidence="1">
    <location>
        <begin position="217"/>
        <end position="241"/>
    </location>
</feature>
<dbReference type="Proteomes" id="UP000597877">
    <property type="component" value="Unassembled WGS sequence"/>
</dbReference>
<comment type="caution">
    <text evidence="2">The sequence shown here is derived from an EMBL/GenBank/DDBJ whole genome shotgun (WGS) entry which is preliminary data.</text>
</comment>
<sequence length="328" mass="38369">MNELIEVIKNKSIKEKIIICEKHWKLISTVVAGALTVLFIVCRILYYSYYKGAYSVYCLGDEYIDMSGETIIVTIAKYIFILLIMFASNYILYAIGTVEDTGRLRLRRKLKSIAYVLFVTGVIIFISILETNFSMRQAVSEFRRANRNQISRFLILALYTSFVVNIYAILLCIHKNDRFFRLIHSKIHNDNMKKRQLKNGGSGESVIKNENSKRGKYGWVLSCIIIVILALFLEVILLYSYGKNYELQRKDYEVIIDTVRNNEKSEFKMDGKNVNIYFIIYEDKQQCIISKLENRNGKVIRRLDCKCKIKKEKLKIYQCGNIYKLSDE</sequence>
<feature type="transmembrane region" description="Helical" evidence="1">
    <location>
        <begin position="113"/>
        <end position="133"/>
    </location>
</feature>
<keyword evidence="1" id="KW-0812">Transmembrane</keyword>
<evidence type="ECO:0000313" key="3">
    <source>
        <dbReference type="Proteomes" id="UP000597877"/>
    </source>
</evidence>
<organism evidence="2 3">
    <name type="scientific">Eubacterium segne</name>
    <dbReference type="NCBI Taxonomy" id="2763045"/>
    <lineage>
        <taxon>Bacteria</taxon>
        <taxon>Bacillati</taxon>
        <taxon>Bacillota</taxon>
        <taxon>Clostridia</taxon>
        <taxon>Eubacteriales</taxon>
        <taxon>Eubacteriaceae</taxon>
        <taxon>Eubacterium</taxon>
    </lineage>
</organism>
<feature type="transmembrane region" description="Helical" evidence="1">
    <location>
        <begin position="26"/>
        <end position="50"/>
    </location>
</feature>